<dbReference type="AlphaFoldDB" id="A0A0K6I104"/>
<reference evidence="3" key="1">
    <citation type="submission" date="2015-08" db="EMBL/GenBank/DDBJ databases">
        <authorList>
            <person name="Varghese N."/>
        </authorList>
    </citation>
    <scope>NUCLEOTIDE SEQUENCE [LARGE SCALE GENOMIC DNA]</scope>
    <source>
        <strain evidence="3">DSM 18181</strain>
    </source>
</reference>
<sequence length="201" mass="23019">MSEPNESADFPDSRFFASHPDALHGAVAAVQLDGVFPLDWVDELNPPQTRAEVMSDNNTLLRALLMLDEPPVSHETEHGRSDPIQNLERRVDLLLLMASAALRGLGNLPSERPCALSSRKLRWASEKPLDVGRRLWARIYLRHRIALPLLLSGQVTEQRPDRGQFWHTLELDPLDQQVQNDLDRLIFRHHRRQVARQRKGL</sequence>
<dbReference type="OrthoDB" id="9151696at2"/>
<dbReference type="RefSeq" id="WP_055450385.1">
    <property type="nucleotide sequence ID" value="NZ_CYHF01000004.1"/>
</dbReference>
<dbReference type="Pfam" id="PF16823">
    <property type="entry name" value="tPilZ"/>
    <property type="match status" value="1"/>
</dbReference>
<evidence type="ECO:0000313" key="3">
    <source>
        <dbReference type="Proteomes" id="UP000183649"/>
    </source>
</evidence>
<gene>
    <name evidence="2" type="ORF">Ga0061069_104259</name>
</gene>
<name>A0A0K6I104_9BURK</name>
<dbReference type="EMBL" id="CYHF01000004">
    <property type="protein sequence ID" value="CUA96728.1"/>
    <property type="molecule type" value="Genomic_DNA"/>
</dbReference>
<evidence type="ECO:0000259" key="1">
    <source>
        <dbReference type="Pfam" id="PF16823"/>
    </source>
</evidence>
<dbReference type="Proteomes" id="UP000183649">
    <property type="component" value="Unassembled WGS sequence"/>
</dbReference>
<protein>
    <recommendedName>
        <fullName evidence="1">Cyclic di-GMP receptor atypical PilZ domain-containing protein</fullName>
    </recommendedName>
</protein>
<keyword evidence="3" id="KW-1185">Reference proteome</keyword>
<organism evidence="2 3">
    <name type="scientific">Thiomonas bhubaneswarensis</name>
    <dbReference type="NCBI Taxonomy" id="339866"/>
    <lineage>
        <taxon>Bacteria</taxon>
        <taxon>Pseudomonadati</taxon>
        <taxon>Pseudomonadota</taxon>
        <taxon>Betaproteobacteria</taxon>
        <taxon>Burkholderiales</taxon>
        <taxon>Thiomonas</taxon>
    </lineage>
</organism>
<evidence type="ECO:0000313" key="2">
    <source>
        <dbReference type="EMBL" id="CUA96728.1"/>
    </source>
</evidence>
<dbReference type="InterPro" id="IPR031800">
    <property type="entry name" value="PilZ_atypical"/>
</dbReference>
<proteinExistence type="predicted"/>
<accession>A0A0K6I104</accession>
<dbReference type="STRING" id="339866.GCA_001418255_01489"/>
<feature type="domain" description="Cyclic di-GMP receptor atypical PilZ" evidence="1">
    <location>
        <begin position="73"/>
        <end position="199"/>
    </location>
</feature>